<dbReference type="SUPFAM" id="SSF46689">
    <property type="entry name" value="Homeodomain-like"/>
    <property type="match status" value="1"/>
</dbReference>
<gene>
    <name evidence="4" type="ORF">EXE57_08910</name>
</gene>
<proteinExistence type="predicted"/>
<dbReference type="InterPro" id="IPR009057">
    <property type="entry name" value="Homeodomain-like_sf"/>
</dbReference>
<dbReference type="GO" id="GO:0003700">
    <property type="term" value="F:DNA-binding transcription factor activity"/>
    <property type="evidence" value="ECO:0007669"/>
    <property type="project" value="TreeGrafter"/>
</dbReference>
<dbReference type="InterPro" id="IPR050109">
    <property type="entry name" value="HTH-type_TetR-like_transc_reg"/>
</dbReference>
<dbReference type="RefSeq" id="WP_135076569.1">
    <property type="nucleotide sequence ID" value="NZ_CP038267.1"/>
</dbReference>
<dbReference type="Pfam" id="PF00440">
    <property type="entry name" value="TetR_N"/>
    <property type="match status" value="1"/>
</dbReference>
<dbReference type="PROSITE" id="PS50977">
    <property type="entry name" value="HTH_TETR_2"/>
    <property type="match status" value="1"/>
</dbReference>
<dbReference type="AlphaFoldDB" id="A0A4P7GKE3"/>
<dbReference type="EMBL" id="CP038267">
    <property type="protein sequence ID" value="QBR92393.1"/>
    <property type="molecule type" value="Genomic_DNA"/>
</dbReference>
<evidence type="ECO:0000256" key="1">
    <source>
        <dbReference type="ARBA" id="ARBA00023125"/>
    </source>
</evidence>
<sequence length="196" mass="22031">MPRATPLTPDQRRASLVEATVPLLFEHGRAVTTRQIAGAAGVAEGTIFRAFASKDELVEAAVRAALEPERYEADLRAIDLDAPLRERLEALVTAMQQRFSRVFLLMDRLGMVSPDKEHRREFRKRWDARLEPLVRDVLGADAARLRIEPERALHVIRLLTFAGSHPGIADGRTLSPREIVDVLLDGLLDPTRERED</sequence>
<dbReference type="GO" id="GO:0000976">
    <property type="term" value="F:transcription cis-regulatory region binding"/>
    <property type="evidence" value="ECO:0007669"/>
    <property type="project" value="TreeGrafter"/>
</dbReference>
<keyword evidence="1 2" id="KW-0238">DNA-binding</keyword>
<accession>A0A4P7GKE3</accession>
<evidence type="ECO:0000259" key="3">
    <source>
        <dbReference type="PROSITE" id="PS50977"/>
    </source>
</evidence>
<name>A0A4P7GKE3_9ACTN</name>
<evidence type="ECO:0000256" key="2">
    <source>
        <dbReference type="PROSITE-ProRule" id="PRU00335"/>
    </source>
</evidence>
<dbReference type="Gene3D" id="1.10.357.10">
    <property type="entry name" value="Tetracycline Repressor, domain 2"/>
    <property type="match status" value="1"/>
</dbReference>
<evidence type="ECO:0000313" key="5">
    <source>
        <dbReference type="Proteomes" id="UP000294894"/>
    </source>
</evidence>
<dbReference type="KEGG" id="noy:EXE57_08910"/>
<dbReference type="InterPro" id="IPR001647">
    <property type="entry name" value="HTH_TetR"/>
</dbReference>
<dbReference type="PANTHER" id="PTHR30055:SF226">
    <property type="entry name" value="HTH-TYPE TRANSCRIPTIONAL REGULATOR PKSA"/>
    <property type="match status" value="1"/>
</dbReference>
<keyword evidence="5" id="KW-1185">Reference proteome</keyword>
<dbReference type="PANTHER" id="PTHR30055">
    <property type="entry name" value="HTH-TYPE TRANSCRIPTIONAL REGULATOR RUTR"/>
    <property type="match status" value="1"/>
</dbReference>
<dbReference type="OrthoDB" id="3539650at2"/>
<dbReference type="Proteomes" id="UP000294894">
    <property type="component" value="Chromosome"/>
</dbReference>
<dbReference type="PRINTS" id="PR00455">
    <property type="entry name" value="HTHTETR"/>
</dbReference>
<feature type="domain" description="HTH tetR-type" evidence="3">
    <location>
        <begin position="10"/>
        <end position="69"/>
    </location>
</feature>
<reference evidence="4 5" key="1">
    <citation type="submission" date="2019-03" db="EMBL/GenBank/DDBJ databases">
        <title>Three New Species of Nocardioides, Nocardioides euryhalodurans sp. nov., Nocardioides seonyuensis sp. nov. and Nocardioides eburneoflavus sp. nov., Iolated from Soil.</title>
        <authorList>
            <person name="Roh S.G."/>
            <person name="Lee C."/>
            <person name="Kim M.-K."/>
            <person name="Kim S.B."/>
        </authorList>
    </citation>
    <scope>NUCLEOTIDE SEQUENCE [LARGE SCALE GENOMIC DNA]</scope>
    <source>
        <strain evidence="4 5">MMS17-SY117</strain>
    </source>
</reference>
<feature type="DNA-binding region" description="H-T-H motif" evidence="2">
    <location>
        <begin position="32"/>
        <end position="51"/>
    </location>
</feature>
<organism evidence="4 5">
    <name type="scientific">Nocardioides euryhalodurans</name>
    <dbReference type="NCBI Taxonomy" id="2518370"/>
    <lineage>
        <taxon>Bacteria</taxon>
        <taxon>Bacillati</taxon>
        <taxon>Actinomycetota</taxon>
        <taxon>Actinomycetes</taxon>
        <taxon>Propionibacteriales</taxon>
        <taxon>Nocardioidaceae</taxon>
        <taxon>Nocardioides</taxon>
    </lineage>
</organism>
<protein>
    <submittedName>
        <fullName evidence="4">TetR/AcrR family transcriptional regulator</fullName>
    </submittedName>
</protein>
<evidence type="ECO:0000313" key="4">
    <source>
        <dbReference type="EMBL" id="QBR92393.1"/>
    </source>
</evidence>